<keyword evidence="6 7" id="KW-0472">Membrane</keyword>
<accession>A0A1E3AS42</accession>
<evidence type="ECO:0000256" key="4">
    <source>
        <dbReference type="ARBA" id="ARBA00022692"/>
    </source>
</evidence>
<evidence type="ECO:0000256" key="5">
    <source>
        <dbReference type="ARBA" id="ARBA00022989"/>
    </source>
</evidence>
<dbReference type="InterPro" id="IPR035906">
    <property type="entry name" value="MetI-like_sf"/>
</dbReference>
<evidence type="ECO:0000256" key="3">
    <source>
        <dbReference type="ARBA" id="ARBA00022475"/>
    </source>
</evidence>
<dbReference type="CDD" id="cd06261">
    <property type="entry name" value="TM_PBP2"/>
    <property type="match status" value="1"/>
</dbReference>
<evidence type="ECO:0000313" key="9">
    <source>
        <dbReference type="EMBL" id="ODM03728.1"/>
    </source>
</evidence>
<sequence length="322" mass="36203">MSVKSKGLTVPDKNAADGANRGIRKYIRHNWQLWIMLFPAMLYILIFCYVPMYGIQLAFREYSFTAGITGGKFVGMKYFRQYFESPMFWTTLKNTFVISATSILVGFPVPIILAMVINQIRSPKWKRTVQTTVYIPYFISVVVLVSMLNIMFANDSGVIANFLKSLHIVSRDTNILGKESCFVPLYVLSGVWQTMGWNSIIFIAALSSVDTQLYDACKIDGANRWQTMIHIDFPAILPTVMILLIMNMGNILNVGFDKVFLMQNSLNLGASQVISTYVYTVGIKSSQFSFGAAVGLFNTVINFVFLLVTNYISKRTTGTGLM</sequence>
<dbReference type="PANTHER" id="PTHR43227">
    <property type="entry name" value="BLL4140 PROTEIN"/>
    <property type="match status" value="1"/>
</dbReference>
<dbReference type="GO" id="GO:0005886">
    <property type="term" value="C:plasma membrane"/>
    <property type="evidence" value="ECO:0007669"/>
    <property type="project" value="UniProtKB-SubCell"/>
</dbReference>
<evidence type="ECO:0000313" key="12">
    <source>
        <dbReference type="Proteomes" id="UP000095003"/>
    </source>
</evidence>
<keyword evidence="4 7" id="KW-0812">Transmembrane</keyword>
<dbReference type="PATRIC" id="fig|1432052.3.peg.2366"/>
<dbReference type="SUPFAM" id="SSF161098">
    <property type="entry name" value="MetI-like"/>
    <property type="match status" value="1"/>
</dbReference>
<dbReference type="EMBL" id="MCGH01000003">
    <property type="protein sequence ID" value="ODM03728.1"/>
    <property type="molecule type" value="Genomic_DNA"/>
</dbReference>
<dbReference type="GeneID" id="93300857"/>
<evidence type="ECO:0000256" key="1">
    <source>
        <dbReference type="ARBA" id="ARBA00004651"/>
    </source>
</evidence>
<feature type="transmembrane region" description="Helical" evidence="7">
    <location>
        <begin position="132"/>
        <end position="153"/>
    </location>
</feature>
<reference evidence="11 12" key="1">
    <citation type="submission" date="2016-07" db="EMBL/GenBank/DDBJ databases">
        <title>Characterization of isolates of Eisenbergiella tayi derived from blood cultures, using whole genome sequencing.</title>
        <authorList>
            <person name="Burdz T."/>
            <person name="Wiebe D."/>
            <person name="Huynh C."/>
            <person name="Bernard K."/>
        </authorList>
    </citation>
    <scope>NUCLEOTIDE SEQUENCE [LARGE SCALE GENOMIC DNA]</scope>
    <source>
        <strain evidence="9 11">NML 110608</strain>
        <strain evidence="10 12">NML 120489</strain>
    </source>
</reference>
<evidence type="ECO:0000313" key="10">
    <source>
        <dbReference type="EMBL" id="ODM11538.1"/>
    </source>
</evidence>
<evidence type="ECO:0000256" key="7">
    <source>
        <dbReference type="RuleBase" id="RU363032"/>
    </source>
</evidence>
<dbReference type="InterPro" id="IPR000515">
    <property type="entry name" value="MetI-like"/>
</dbReference>
<feature type="transmembrane region" description="Helical" evidence="7">
    <location>
        <begin position="96"/>
        <end position="120"/>
    </location>
</feature>
<evidence type="ECO:0000313" key="11">
    <source>
        <dbReference type="Proteomes" id="UP000094067"/>
    </source>
</evidence>
<evidence type="ECO:0000259" key="8">
    <source>
        <dbReference type="PROSITE" id="PS50928"/>
    </source>
</evidence>
<dbReference type="PROSITE" id="PS50928">
    <property type="entry name" value="ABC_TM1"/>
    <property type="match status" value="1"/>
</dbReference>
<keyword evidence="5 7" id="KW-1133">Transmembrane helix</keyword>
<comment type="subcellular location">
    <subcellularLocation>
        <location evidence="1 7">Cell membrane</location>
        <topology evidence="1 7">Multi-pass membrane protein</topology>
    </subcellularLocation>
</comment>
<keyword evidence="3" id="KW-1003">Cell membrane</keyword>
<comment type="caution">
    <text evidence="10">The sequence shown here is derived from an EMBL/GenBank/DDBJ whole genome shotgun (WGS) entry which is preliminary data.</text>
</comment>
<name>A0A1E3AS42_9FIRM</name>
<keyword evidence="10" id="KW-0762">Sugar transport</keyword>
<keyword evidence="2 7" id="KW-0813">Transport</keyword>
<dbReference type="InterPro" id="IPR050809">
    <property type="entry name" value="UgpAE/MalFG_permease"/>
</dbReference>
<dbReference type="Proteomes" id="UP000095003">
    <property type="component" value="Unassembled WGS sequence"/>
</dbReference>
<dbReference type="EMBL" id="MCGI01000002">
    <property type="protein sequence ID" value="ODM11538.1"/>
    <property type="molecule type" value="Genomic_DNA"/>
</dbReference>
<proteinExistence type="inferred from homology"/>
<dbReference type="GO" id="GO:0055085">
    <property type="term" value="P:transmembrane transport"/>
    <property type="evidence" value="ECO:0007669"/>
    <property type="project" value="InterPro"/>
</dbReference>
<dbReference type="PANTHER" id="PTHR43227:SF11">
    <property type="entry name" value="BLL4140 PROTEIN"/>
    <property type="match status" value="1"/>
</dbReference>
<dbReference type="RefSeq" id="WP_025483407.1">
    <property type="nucleotide sequence ID" value="NZ_BAABXS010000001.1"/>
</dbReference>
<protein>
    <submittedName>
        <fullName evidence="10">Putative multiple-sugar transport system permease YteP</fullName>
    </submittedName>
</protein>
<dbReference type="Gene3D" id="1.10.3720.10">
    <property type="entry name" value="MetI-like"/>
    <property type="match status" value="1"/>
</dbReference>
<comment type="similarity">
    <text evidence="7">Belongs to the binding-protein-dependent transport system permease family.</text>
</comment>
<feature type="transmembrane region" description="Helical" evidence="7">
    <location>
        <begin position="33"/>
        <end position="55"/>
    </location>
</feature>
<feature type="transmembrane region" description="Helical" evidence="7">
    <location>
        <begin position="195"/>
        <end position="214"/>
    </location>
</feature>
<feature type="domain" description="ABC transmembrane type-1" evidence="8">
    <location>
        <begin position="92"/>
        <end position="309"/>
    </location>
</feature>
<organism evidence="10 12">
    <name type="scientific">Eisenbergiella tayi</name>
    <dbReference type="NCBI Taxonomy" id="1432052"/>
    <lineage>
        <taxon>Bacteria</taxon>
        <taxon>Bacillati</taxon>
        <taxon>Bacillota</taxon>
        <taxon>Clostridia</taxon>
        <taxon>Lachnospirales</taxon>
        <taxon>Lachnospiraceae</taxon>
        <taxon>Eisenbergiella</taxon>
    </lineage>
</organism>
<evidence type="ECO:0000256" key="2">
    <source>
        <dbReference type="ARBA" id="ARBA00022448"/>
    </source>
</evidence>
<dbReference type="Pfam" id="PF00528">
    <property type="entry name" value="BPD_transp_1"/>
    <property type="match status" value="1"/>
</dbReference>
<evidence type="ECO:0000256" key="6">
    <source>
        <dbReference type="ARBA" id="ARBA00023136"/>
    </source>
</evidence>
<feature type="transmembrane region" description="Helical" evidence="7">
    <location>
        <begin position="288"/>
        <end position="312"/>
    </location>
</feature>
<dbReference type="Proteomes" id="UP000094067">
    <property type="component" value="Unassembled WGS sequence"/>
</dbReference>
<gene>
    <name evidence="10" type="primary">yteP_42</name>
    <name evidence="9" type="synonym">yteP_79</name>
    <name evidence="10" type="ORF">BEH84_02150</name>
    <name evidence="9" type="ORF">BEI61_04527</name>
</gene>
<dbReference type="OrthoDB" id="2637002at2"/>
<feature type="transmembrane region" description="Helical" evidence="7">
    <location>
        <begin position="235"/>
        <end position="256"/>
    </location>
</feature>
<dbReference type="AlphaFoldDB" id="A0A1E3AS42"/>